<proteinExistence type="predicted"/>
<protein>
    <recommendedName>
        <fullName evidence="3">HAD family hydrolase</fullName>
    </recommendedName>
</protein>
<dbReference type="GO" id="GO:0006281">
    <property type="term" value="P:DNA repair"/>
    <property type="evidence" value="ECO:0007669"/>
    <property type="project" value="TreeGrafter"/>
</dbReference>
<organism evidence="1 2">
    <name type="scientific">Candidatus Sysuiplasma superficiale</name>
    <dbReference type="NCBI Taxonomy" id="2823368"/>
    <lineage>
        <taxon>Archaea</taxon>
        <taxon>Methanobacteriati</taxon>
        <taxon>Thermoplasmatota</taxon>
        <taxon>Thermoplasmata</taxon>
        <taxon>Candidatus Sysuiplasmatales</taxon>
        <taxon>Candidatus Sysuiplasmataceae</taxon>
        <taxon>Candidatus Sysuiplasma</taxon>
    </lineage>
</organism>
<evidence type="ECO:0008006" key="3">
    <source>
        <dbReference type="Google" id="ProtNLM"/>
    </source>
</evidence>
<dbReference type="PANTHER" id="PTHR43434">
    <property type="entry name" value="PHOSPHOGLYCOLATE PHOSPHATASE"/>
    <property type="match status" value="1"/>
</dbReference>
<dbReference type="Gene3D" id="3.40.50.1000">
    <property type="entry name" value="HAD superfamily/HAD-like"/>
    <property type="match status" value="1"/>
</dbReference>
<evidence type="ECO:0000313" key="2">
    <source>
        <dbReference type="Proteomes" id="UP000716004"/>
    </source>
</evidence>
<dbReference type="InterPro" id="IPR050155">
    <property type="entry name" value="HAD-like_hydrolase_sf"/>
</dbReference>
<reference evidence="1" key="1">
    <citation type="submission" date="2021-04" db="EMBL/GenBank/DDBJ databases">
        <title>Genomic insights into ecological role and evolution of a novel Thermoplasmata order Candidatus Sysuiplasmatales.</title>
        <authorList>
            <person name="Yuan Y."/>
        </authorList>
    </citation>
    <scope>NUCLEOTIDE SEQUENCE</scope>
    <source>
        <strain evidence="1">YP2-bin.285</strain>
    </source>
</reference>
<gene>
    <name evidence="1" type="ORF">J9259_04040</name>
</gene>
<evidence type="ECO:0000313" key="1">
    <source>
        <dbReference type="EMBL" id="MBX8631676.1"/>
    </source>
</evidence>
<comment type="caution">
    <text evidence="1">The sequence shown here is derived from an EMBL/GenBank/DDBJ whole genome shotgun (WGS) entry which is preliminary data.</text>
</comment>
<sequence>MHYSSDYSYVSDRLKIEHPIAMGFDCDGVLVDTARSYDLAVYRTVEMLFNEWCVEKAWAEELEETVNTLLFRLRLTGNFNNDWDSTYAISILCATAALKNGLNGDGRRSGWMKIIALEELARWGVSASVLTPRTIEEFIGTIEDPKIRQSVLDFNRHTGYLQEREKSRLARTFDELYYGGELFAEMHGTDCHSDSDGLMRNERLLFSAETAERLRHLSAGRMAIITGRPYRSTARSLGSLISFFNMEASTFTGDLDLSGTDAGALRKPAPLPIIKCMKSFGAKRMIYAGNAAEDIRMVQAARMLGYDVLFAAVCGHSAEADLMIDYFRKEGADIIIMDISQLPDALAVPSLRKSD</sequence>
<dbReference type="GO" id="GO:0008967">
    <property type="term" value="F:phosphoglycolate phosphatase activity"/>
    <property type="evidence" value="ECO:0007669"/>
    <property type="project" value="TreeGrafter"/>
</dbReference>
<dbReference type="SUPFAM" id="SSF56784">
    <property type="entry name" value="HAD-like"/>
    <property type="match status" value="1"/>
</dbReference>
<dbReference type="InterPro" id="IPR036412">
    <property type="entry name" value="HAD-like_sf"/>
</dbReference>
<dbReference type="Proteomes" id="UP000716004">
    <property type="component" value="Unassembled WGS sequence"/>
</dbReference>
<accession>A0A8J7YNZ6</accession>
<dbReference type="EMBL" id="JAGVSJ010000007">
    <property type="protein sequence ID" value="MBX8631676.1"/>
    <property type="molecule type" value="Genomic_DNA"/>
</dbReference>
<dbReference type="InterPro" id="IPR023214">
    <property type="entry name" value="HAD_sf"/>
</dbReference>
<name>A0A8J7YNZ6_9ARCH</name>
<dbReference type="AlphaFoldDB" id="A0A8J7YNZ6"/>
<dbReference type="PANTHER" id="PTHR43434:SF1">
    <property type="entry name" value="PHOSPHOGLYCOLATE PHOSPHATASE"/>
    <property type="match status" value="1"/>
</dbReference>